<organism evidence="2 3">
    <name type="scientific">Leptospira inadai serovar Lyme</name>
    <dbReference type="NCBI Taxonomy" id="293084"/>
    <lineage>
        <taxon>Bacteria</taxon>
        <taxon>Pseudomonadati</taxon>
        <taxon>Spirochaetota</taxon>
        <taxon>Spirochaetia</taxon>
        <taxon>Leptospirales</taxon>
        <taxon>Leptospiraceae</taxon>
        <taxon>Leptospira</taxon>
    </lineage>
</organism>
<feature type="transmembrane region" description="Helical" evidence="1">
    <location>
        <begin position="279"/>
        <end position="306"/>
    </location>
</feature>
<sequence length="337" mass="38789">MNPRSHSRRIRIFSLILLCPLLLSIPFFPSAWRESVFFAPVQILSTTFHFRRAKLAKELMTRFDDTYYDLGLRIEYIIRKNPDPNSESQGKVLGKDLLSSGDFTFVRIYESSYRLIYSSDSEKLVFHPDLRLGGLEIAPGHWAEDSQKDLLYRNAEGRLYFQISKEDADRVIAASAGVRKSYLPQDAYRGFLYIAFQRKGQELEVLETNLSPDTPLLPSDGPGSKFISDSKKGGVEMYSLLTESSKKKDFFHRPTWEKIANERTELFLSYPQNSRVRELFLMTAALGVSFLVLFGGLLASSLFYSIRTEARFVERENWLKLKLELLGLFSKVRDGNR</sequence>
<keyword evidence="1" id="KW-0812">Transmembrane</keyword>
<accession>A0ABX4YKX9</accession>
<reference evidence="2" key="1">
    <citation type="submission" date="2018-01" db="EMBL/GenBank/DDBJ databases">
        <title>Genomic characterization of Leptospira inadai serogroup Lyme isolated from captured rat in Brazil and comparative analysis with human reference strain.</title>
        <authorList>
            <person name="Moreno L.Z."/>
            <person name="Loureiro A.P."/>
            <person name="Miraglia F."/>
            <person name="Kremer F.S."/>
            <person name="Eslabao M.R."/>
            <person name="Dellagostin O.A."/>
            <person name="Lilenbaum W."/>
            <person name="Moreno A.M."/>
        </authorList>
    </citation>
    <scope>NUCLEOTIDE SEQUENCE [LARGE SCALE GENOMIC DNA]</scope>
    <source>
        <strain evidence="2">M34/99</strain>
    </source>
</reference>
<dbReference type="Proteomes" id="UP000094669">
    <property type="component" value="Unassembled WGS sequence"/>
</dbReference>
<evidence type="ECO:0000313" key="2">
    <source>
        <dbReference type="EMBL" id="PNV75925.1"/>
    </source>
</evidence>
<dbReference type="EMBL" id="MCRM02000004">
    <property type="protein sequence ID" value="PNV75925.1"/>
    <property type="molecule type" value="Genomic_DNA"/>
</dbReference>
<evidence type="ECO:0000313" key="3">
    <source>
        <dbReference type="Proteomes" id="UP000094669"/>
    </source>
</evidence>
<comment type="caution">
    <text evidence="2">The sequence shown here is derived from an EMBL/GenBank/DDBJ whole genome shotgun (WGS) entry which is preliminary data.</text>
</comment>
<evidence type="ECO:0000256" key="1">
    <source>
        <dbReference type="SAM" id="Phobius"/>
    </source>
</evidence>
<gene>
    <name evidence="2" type="ORF">BES34_005295</name>
</gene>
<name>A0ABX4YKX9_9LEPT</name>
<keyword evidence="1" id="KW-1133">Transmembrane helix</keyword>
<proteinExistence type="predicted"/>
<protein>
    <submittedName>
        <fullName evidence="2">Uncharacterized protein</fullName>
    </submittedName>
</protein>
<keyword evidence="1" id="KW-0472">Membrane</keyword>
<keyword evidence="3" id="KW-1185">Reference proteome</keyword>